<evidence type="ECO:0000313" key="2">
    <source>
        <dbReference type="Proteomes" id="UP000320776"/>
    </source>
</evidence>
<dbReference type="Proteomes" id="UP000320776">
    <property type="component" value="Chromosome"/>
</dbReference>
<dbReference type="EMBL" id="CP036259">
    <property type="protein sequence ID" value="QDR79928.1"/>
    <property type="molecule type" value="Genomic_DNA"/>
</dbReference>
<evidence type="ECO:0000313" key="1">
    <source>
        <dbReference type="EMBL" id="QDR79928.1"/>
    </source>
</evidence>
<dbReference type="KEGG" id="sted:SPTER_12300"/>
<organism evidence="1 2">
    <name type="scientific">Sporomusa termitida</name>
    <dbReference type="NCBI Taxonomy" id="2377"/>
    <lineage>
        <taxon>Bacteria</taxon>
        <taxon>Bacillati</taxon>
        <taxon>Bacillota</taxon>
        <taxon>Negativicutes</taxon>
        <taxon>Selenomonadales</taxon>
        <taxon>Sporomusaceae</taxon>
        <taxon>Sporomusa</taxon>
    </lineage>
</organism>
<accession>A0A517DRJ1</accession>
<keyword evidence="2" id="KW-1185">Reference proteome</keyword>
<dbReference type="Pfam" id="PF13332">
    <property type="entry name" value="Fil_haemagg_2"/>
    <property type="match status" value="1"/>
</dbReference>
<dbReference type="GO" id="GO:0003824">
    <property type="term" value="F:catalytic activity"/>
    <property type="evidence" value="ECO:0007669"/>
    <property type="project" value="UniProtKB-ARBA"/>
</dbReference>
<proteinExistence type="predicted"/>
<dbReference type="AlphaFoldDB" id="A0A517DRJ1"/>
<gene>
    <name evidence="1" type="ORF">SPTER_12300</name>
</gene>
<dbReference type="InterPro" id="IPR025157">
    <property type="entry name" value="Hemagglutinin_rpt"/>
</dbReference>
<protein>
    <submittedName>
        <fullName evidence="1">Hemagglutinin repeat protein</fullName>
    </submittedName>
</protein>
<name>A0A517DRJ1_9FIRM</name>
<sequence length="706" mass="73387">MPVIKDFHIFKYGGPGLFAGLKPLPDQPFIFHLAPKCLHWCVVPTVALPGHAANKSALFEYILIILRAILAATIGVNEYAVGRPSSLVTQGDGSLESFVLLQPAVQPGHEDLKQAIKVSVSIGSSKSSSEQTVHISAGNTVTIMANAGNVNLTGTKIDAQDITIKAVGDINLKAAQNQQQVQSDSKSSAWGAGLELGTGIFGSYQQGRSNENASTTTHSGSSLIAADTITLVSGQDTNLIGSQVEGAKVVAVIGADLNIASLQDIDNYSANSKNTGIRVGIGSGITGSFSKGQTNSAYQSVTEQAGIYVGKDGFNIEVGGNTDLKGAVIASEATADKNKLSTDTLTFSDIENKAEYSASSTGVNLDTRKTADTKDAGYTPNIGVKVSDDADSTTTSAIAAGTIEIRSNPNQDVSGLSRDTANSLNALGKIFDKKTVEEQQELAQLFGELAYEQVHKISKDNGWDESSPQKIALHAFVGAVMADLGGGDALSGAAGAGVNEAVQKELAKIFKDNPDLHQWASAIIGAAAATVVGGDAQTGGSTAASGTKNNFLSDWQKEQREQAIKDKDWETVAYWDAIDKAQDLAIYDLGLYGVNLNAPENSGLLQTVSKLGQEIAASPDFQGSLLSNAPSVDSSTLIAAGVIGTAVVVAGVTLYKYNGVWVKVAGSSTGTAVVTLKSPELLNELSQSGAKYTAENIVAIEPQMVN</sequence>
<reference evidence="1 2" key="1">
    <citation type="submission" date="2019-02" db="EMBL/GenBank/DDBJ databases">
        <title>Closed genome of Sporomusa termitida DSM 4440.</title>
        <authorList>
            <person name="Poehlein A."/>
            <person name="Daniel R."/>
        </authorList>
    </citation>
    <scope>NUCLEOTIDE SEQUENCE [LARGE SCALE GENOMIC DNA]</scope>
    <source>
        <strain evidence="1 2">DSM 4440</strain>
    </source>
</reference>